<dbReference type="Gene3D" id="3.40.50.2000">
    <property type="entry name" value="Glycogen Phosphorylase B"/>
    <property type="match status" value="2"/>
</dbReference>
<gene>
    <name evidence="3" type="ORF">AGR13a_Lc120124</name>
</gene>
<dbReference type="Proteomes" id="UP000191812">
    <property type="component" value="Unassembled WGS sequence"/>
</dbReference>
<reference evidence="3 4" key="1">
    <citation type="submission" date="2016-01" db="EMBL/GenBank/DDBJ databases">
        <authorList>
            <person name="Regsiter A."/>
            <person name="william w."/>
        </authorList>
    </citation>
    <scope>NUCLEOTIDE SEQUENCE [LARGE SCALE GENOMIC DNA]</scope>
    <source>
        <strain evidence="3 4">CFBP 6927</strain>
    </source>
</reference>
<dbReference type="InterPro" id="IPR002201">
    <property type="entry name" value="Glyco_trans_9"/>
</dbReference>
<organism evidence="3 4">
    <name type="scientific">Agrobacterium genomosp. 13 str. CFBP 6927</name>
    <dbReference type="NCBI Taxonomy" id="1183428"/>
    <lineage>
        <taxon>Bacteria</taxon>
        <taxon>Pseudomonadati</taxon>
        <taxon>Pseudomonadota</taxon>
        <taxon>Alphaproteobacteria</taxon>
        <taxon>Hyphomicrobiales</taxon>
        <taxon>Rhizobiaceae</taxon>
        <taxon>Rhizobium/Agrobacterium group</taxon>
        <taxon>Agrobacterium</taxon>
        <taxon>Agrobacterium tumefaciens complex</taxon>
    </lineage>
</organism>
<protein>
    <recommendedName>
        <fullName evidence="5">ADP-heptose:LPS heptosyltransferase</fullName>
    </recommendedName>
</protein>
<evidence type="ECO:0000313" key="3">
    <source>
        <dbReference type="EMBL" id="CUX55029.1"/>
    </source>
</evidence>
<keyword evidence="2" id="KW-0808">Transferase</keyword>
<proteinExistence type="predicted"/>
<keyword evidence="4" id="KW-1185">Reference proteome</keyword>
<sequence>MRDNKLRRGPLRRSWKIARRWLRAKSRYMSAVLRGKGNLFGPDTLRVNHSVPPWPQKILIIKSDKIGDFVLALSAMAHLRDTFRDAELHLLAGPWNRTLAEQSKLFDMIHLTTANNGSSQPGRGEFESTAARLPHFDLAVDLRIEDDQRGYILAIDADTKAAYSGKKGPTRFDIQPPFPRKESWATQMLDIHASTLMNRLAREVSGFYQDNIVAKSVLINLARERAAYTETLINGIDHGGEKFLVGINCGSGAQTRDWPEESFLALANRLIVESDAFFLLIGGPDEIAKHEIIERALPENRVLNLTAKIDLADLPSILIKLSLYVGNDTGTTHMAASLGVPTVCIYGGVTSIGRFAAKGEKTITVTNAVPCSPCGVSSLKECIGGHACMRGISVDRVVDAAARAMNT</sequence>
<comment type="caution">
    <text evidence="3">The sequence shown here is derived from an EMBL/GenBank/DDBJ whole genome shotgun (WGS) entry which is preliminary data.</text>
</comment>
<name>A0ABM9VKL0_9HYPH</name>
<dbReference type="InterPro" id="IPR051199">
    <property type="entry name" value="LPS_LOS_Heptosyltrfase"/>
</dbReference>
<keyword evidence="1" id="KW-0328">Glycosyltransferase</keyword>
<dbReference type="SUPFAM" id="SSF53756">
    <property type="entry name" value="UDP-Glycosyltransferase/glycogen phosphorylase"/>
    <property type="match status" value="1"/>
</dbReference>
<dbReference type="EMBL" id="FBWH01000038">
    <property type="protein sequence ID" value="CUX55029.1"/>
    <property type="molecule type" value="Genomic_DNA"/>
</dbReference>
<evidence type="ECO:0000256" key="2">
    <source>
        <dbReference type="ARBA" id="ARBA00022679"/>
    </source>
</evidence>
<evidence type="ECO:0008006" key="5">
    <source>
        <dbReference type="Google" id="ProtNLM"/>
    </source>
</evidence>
<dbReference type="RefSeq" id="WP_080839962.1">
    <property type="nucleotide sequence ID" value="NZ_LT009757.1"/>
</dbReference>
<dbReference type="PANTHER" id="PTHR30160">
    <property type="entry name" value="TETRAACYLDISACCHARIDE 4'-KINASE-RELATED"/>
    <property type="match status" value="1"/>
</dbReference>
<dbReference type="CDD" id="cd03789">
    <property type="entry name" value="GT9_LPS_heptosyltransferase"/>
    <property type="match status" value="1"/>
</dbReference>
<dbReference type="Pfam" id="PF01075">
    <property type="entry name" value="Glyco_transf_9"/>
    <property type="match status" value="1"/>
</dbReference>
<accession>A0ABM9VKL0</accession>
<evidence type="ECO:0000256" key="1">
    <source>
        <dbReference type="ARBA" id="ARBA00022676"/>
    </source>
</evidence>
<evidence type="ECO:0000313" key="4">
    <source>
        <dbReference type="Proteomes" id="UP000191812"/>
    </source>
</evidence>